<name>A0ABT3FPR1_9BACT</name>
<sequence>MSRLPLTLALLTLPLHAAQVTIPLTGTGASEANGNGHAFVIPDLDGLTVNPDGTVNYNPLTYPPPPFNPTLATPSNQLPAPGPNEVFDIGDLTYNDSLITRQGTEYIAPQSLGILLDLELYSDACGYELDVRPPTLPSQVIVVKNFTGPGLKLVNGTPVRLDFAAEITFQPTYKSPQTGQHSYLTSQPYRGRLVVENGTFRFDLADNSVNYYIGATNVHMEFDLIATIASLSEAEPPAPLVMPTLGIGVAGGNVTLTPVFPAATTRRFIFEASPSLAGGWQDLGSQFDSASAVPLVVPLAPPARFFRIRSIEP</sequence>
<keyword evidence="3" id="KW-1185">Reference proteome</keyword>
<reference evidence="2 3" key="1">
    <citation type="submission" date="2022-10" db="EMBL/GenBank/DDBJ databases">
        <title>Luteolibacter flavescens strain MCCC 1K03193, whole genome shotgun sequencing project.</title>
        <authorList>
            <person name="Zhao G."/>
            <person name="Shen L."/>
        </authorList>
    </citation>
    <scope>NUCLEOTIDE SEQUENCE [LARGE SCALE GENOMIC DNA]</scope>
    <source>
        <strain evidence="2 3">MCCC 1K03193</strain>
    </source>
</reference>
<evidence type="ECO:0000313" key="2">
    <source>
        <dbReference type="EMBL" id="MCW1885563.1"/>
    </source>
</evidence>
<evidence type="ECO:0008006" key="4">
    <source>
        <dbReference type="Google" id="ProtNLM"/>
    </source>
</evidence>
<dbReference type="Proteomes" id="UP001207930">
    <property type="component" value="Unassembled WGS sequence"/>
</dbReference>
<dbReference type="RefSeq" id="WP_264501519.1">
    <property type="nucleotide sequence ID" value="NZ_JAPDDS010000006.1"/>
</dbReference>
<keyword evidence="1" id="KW-0732">Signal</keyword>
<accession>A0ABT3FPR1</accession>
<evidence type="ECO:0000256" key="1">
    <source>
        <dbReference type="SAM" id="SignalP"/>
    </source>
</evidence>
<gene>
    <name evidence="2" type="ORF">OKA04_12560</name>
</gene>
<proteinExistence type="predicted"/>
<comment type="caution">
    <text evidence="2">The sequence shown here is derived from an EMBL/GenBank/DDBJ whole genome shotgun (WGS) entry which is preliminary data.</text>
</comment>
<evidence type="ECO:0000313" key="3">
    <source>
        <dbReference type="Proteomes" id="UP001207930"/>
    </source>
</evidence>
<feature type="chain" id="PRO_5045288219" description="PEP-CTERM sorting domain-containing protein" evidence="1">
    <location>
        <begin position="18"/>
        <end position="313"/>
    </location>
</feature>
<protein>
    <recommendedName>
        <fullName evidence="4">PEP-CTERM sorting domain-containing protein</fullName>
    </recommendedName>
</protein>
<feature type="signal peptide" evidence="1">
    <location>
        <begin position="1"/>
        <end position="17"/>
    </location>
</feature>
<dbReference type="EMBL" id="JAPDDS010000006">
    <property type="protein sequence ID" value="MCW1885563.1"/>
    <property type="molecule type" value="Genomic_DNA"/>
</dbReference>
<organism evidence="2 3">
    <name type="scientific">Luteolibacter flavescens</name>
    <dbReference type="NCBI Taxonomy" id="1859460"/>
    <lineage>
        <taxon>Bacteria</taxon>
        <taxon>Pseudomonadati</taxon>
        <taxon>Verrucomicrobiota</taxon>
        <taxon>Verrucomicrobiia</taxon>
        <taxon>Verrucomicrobiales</taxon>
        <taxon>Verrucomicrobiaceae</taxon>
        <taxon>Luteolibacter</taxon>
    </lineage>
</organism>